<evidence type="ECO:0000313" key="2">
    <source>
        <dbReference type="EMBL" id="MQS18045.1"/>
    </source>
</evidence>
<dbReference type="RefSeq" id="WP_153472028.1">
    <property type="nucleotide sequence ID" value="NZ_WBOF01000010.1"/>
</dbReference>
<gene>
    <name evidence="1" type="ORF">F7Q99_38930</name>
    <name evidence="2" type="ORF">F7Q99_39125</name>
</gene>
<dbReference type="AlphaFoldDB" id="A0A6N7L425"/>
<evidence type="ECO:0000313" key="1">
    <source>
        <dbReference type="EMBL" id="MQS18008.1"/>
    </source>
</evidence>
<protein>
    <submittedName>
        <fullName evidence="2">Uncharacterized protein</fullName>
    </submittedName>
</protein>
<dbReference type="EMBL" id="WBOF01000010">
    <property type="protein sequence ID" value="MQS18045.1"/>
    <property type="molecule type" value="Genomic_DNA"/>
</dbReference>
<organism evidence="2 3">
    <name type="scientific">Streptomyces kaniharaensis</name>
    <dbReference type="NCBI Taxonomy" id="212423"/>
    <lineage>
        <taxon>Bacteria</taxon>
        <taxon>Bacillati</taxon>
        <taxon>Actinomycetota</taxon>
        <taxon>Actinomycetes</taxon>
        <taxon>Kitasatosporales</taxon>
        <taxon>Streptomycetaceae</taxon>
        <taxon>Streptomyces</taxon>
    </lineage>
</organism>
<reference evidence="2 3" key="1">
    <citation type="submission" date="2019-09" db="EMBL/GenBank/DDBJ databases">
        <title>Genome Sequences of Streptomyces kaniharaensis ATCC 21070.</title>
        <authorList>
            <person name="Zhu W."/>
            <person name="De Crecy-Lagard V."/>
            <person name="Richards N.G."/>
        </authorList>
    </citation>
    <scope>NUCLEOTIDE SEQUENCE [LARGE SCALE GENOMIC DNA]</scope>
    <source>
        <strain evidence="2 3">SF-557</strain>
    </source>
</reference>
<proteinExistence type="predicted"/>
<dbReference type="Proteomes" id="UP000450000">
    <property type="component" value="Unassembled WGS sequence"/>
</dbReference>
<comment type="caution">
    <text evidence="2">The sequence shown here is derived from an EMBL/GenBank/DDBJ whole genome shotgun (WGS) entry which is preliminary data.</text>
</comment>
<keyword evidence="3" id="KW-1185">Reference proteome</keyword>
<name>A0A6N7L425_9ACTN</name>
<sequence length="169" mass="18739">MVSNGWSRVHVPVPPAVAPYTVPGGAGVPPMPSAPPAVPLPTGVPEVVIRSRAELEQLRDDARQELAATEESFRAMWLDPRHRGEGLTGVLNAVLWLLGERPLAPMSNEVEDSPLPVTRSIGREQIHAEDRVFGRAWREERTEWYAGGVLRTLEWSHIQGRDRPISESF</sequence>
<evidence type="ECO:0000313" key="3">
    <source>
        <dbReference type="Proteomes" id="UP000450000"/>
    </source>
</evidence>
<dbReference type="OrthoDB" id="4254053at2"/>
<accession>A0A6N7L425</accession>
<dbReference type="EMBL" id="WBOF01000010">
    <property type="protein sequence ID" value="MQS18008.1"/>
    <property type="molecule type" value="Genomic_DNA"/>
</dbReference>